<dbReference type="GO" id="GO:0006355">
    <property type="term" value="P:regulation of DNA-templated transcription"/>
    <property type="evidence" value="ECO:0007669"/>
    <property type="project" value="InterPro"/>
</dbReference>
<proteinExistence type="predicted"/>
<evidence type="ECO:0000313" key="4">
    <source>
        <dbReference type="Proteomes" id="UP000181951"/>
    </source>
</evidence>
<dbReference type="SUPFAM" id="SSF46894">
    <property type="entry name" value="C-terminal effector domain of the bipartite response regulators"/>
    <property type="match status" value="1"/>
</dbReference>
<dbReference type="InterPro" id="IPR000792">
    <property type="entry name" value="Tscrpt_reg_LuxR_C"/>
</dbReference>
<accession>A0A1H8TUA0</accession>
<gene>
    <name evidence="3" type="ORF">SAMN05216267_10585</name>
</gene>
<feature type="domain" description="HTH luxR-type" evidence="2">
    <location>
        <begin position="537"/>
        <end position="602"/>
    </location>
</feature>
<dbReference type="PANTHER" id="PTHR43214">
    <property type="entry name" value="TWO-COMPONENT RESPONSE REGULATOR"/>
    <property type="match status" value="1"/>
</dbReference>
<dbReference type="InterPro" id="IPR039420">
    <property type="entry name" value="WalR-like"/>
</dbReference>
<dbReference type="EMBL" id="FODD01000058">
    <property type="protein sequence ID" value="SEO93998.1"/>
    <property type="molecule type" value="Genomic_DNA"/>
</dbReference>
<dbReference type="Proteomes" id="UP000181951">
    <property type="component" value="Unassembled WGS sequence"/>
</dbReference>
<dbReference type="PRINTS" id="PR00038">
    <property type="entry name" value="HTHLUXR"/>
</dbReference>
<evidence type="ECO:0000256" key="1">
    <source>
        <dbReference type="ARBA" id="ARBA00023125"/>
    </source>
</evidence>
<dbReference type="STRING" id="310780.SAMN05216267_10585"/>
<dbReference type="Gene3D" id="1.10.10.10">
    <property type="entry name" value="Winged helix-like DNA-binding domain superfamily/Winged helix DNA-binding domain"/>
    <property type="match status" value="1"/>
</dbReference>
<dbReference type="Pfam" id="PF00196">
    <property type="entry name" value="GerE"/>
    <property type="match status" value="1"/>
</dbReference>
<dbReference type="GO" id="GO:0003677">
    <property type="term" value="F:DNA binding"/>
    <property type="evidence" value="ECO:0007669"/>
    <property type="project" value="UniProtKB-KW"/>
</dbReference>
<protein>
    <submittedName>
        <fullName evidence="3">Regulatory protein, luxR family</fullName>
    </submittedName>
</protein>
<dbReference type="PANTHER" id="PTHR43214:SF43">
    <property type="entry name" value="TWO-COMPONENT RESPONSE REGULATOR"/>
    <property type="match status" value="1"/>
</dbReference>
<sequence length="613" mass="66148">MRHDLVGAAIRETLPWKVMRDLHTRLATYYLNEAGDPLTAAAHARVAVEPGDLATVHILVAAAERLSKPGLSSDDAGDLAALAFRALNPSQAEWPAISLRCLAVLARTQHVREAIAVADLVIASQDDSDIVGQAHVDAARALWLSGRITELRQRLERVLAGTALEPSTNSRLRAAYALALTRTDAGETAAKEAAEAVGHARASGDREALVLALQALGETARNEGRHTIALRNFREQRVVSGSPFLAEEVTSLQLLDRYADAQALLDQARLLRGGRLEMLPGLQSAQMWHDFLLCKLDDAEVGATAVIDLGHQLGTNLYVLDAHVVRTGVALLRDDLDRAAAQLAAVDKLTGADPAVREPWVAVMSGWLAGRQGDLQASMRTLVPVLRGAGAAFHYWPLWPCWLGMFYEFGDQSRNQDFAAELVEAASQSARRNPGVASFEGLALQLRGVRDNDLETLARAASVLQASPRPLMRGGGAAVYGRALLVAGRHDDGIAQLDRAWDEYEQADARAHRTTVEQLMREAGVDSAKWKVQPAEQTRGWTSLTPAEQRVAVLISTGYTNKAAASRLGVSINTVGTQARSIFAKLGVQSRVQLANHLHEEGIVGPGEQPEDR</sequence>
<name>A0A1H8TUA0_9ACTN</name>
<dbReference type="AlphaFoldDB" id="A0A1H8TUA0"/>
<dbReference type="PROSITE" id="PS50043">
    <property type="entry name" value="HTH_LUXR_2"/>
    <property type="match status" value="1"/>
</dbReference>
<evidence type="ECO:0000313" key="3">
    <source>
        <dbReference type="EMBL" id="SEO93998.1"/>
    </source>
</evidence>
<reference evidence="3 4" key="1">
    <citation type="submission" date="2016-10" db="EMBL/GenBank/DDBJ databases">
        <authorList>
            <person name="de Groot N.N."/>
        </authorList>
    </citation>
    <scope>NUCLEOTIDE SEQUENCE [LARGE SCALE GENOMIC DNA]</scope>
    <source>
        <strain evidence="3 4">CGMCC 4.2026</strain>
    </source>
</reference>
<dbReference type="InterPro" id="IPR036388">
    <property type="entry name" value="WH-like_DNA-bd_sf"/>
</dbReference>
<dbReference type="InterPro" id="IPR016032">
    <property type="entry name" value="Sig_transdc_resp-reg_C-effctor"/>
</dbReference>
<keyword evidence="1" id="KW-0238">DNA-binding</keyword>
<dbReference type="SMART" id="SM00421">
    <property type="entry name" value="HTH_LUXR"/>
    <property type="match status" value="1"/>
</dbReference>
<organism evidence="3 4">
    <name type="scientific">Actinacidiphila rubida</name>
    <dbReference type="NCBI Taxonomy" id="310780"/>
    <lineage>
        <taxon>Bacteria</taxon>
        <taxon>Bacillati</taxon>
        <taxon>Actinomycetota</taxon>
        <taxon>Actinomycetes</taxon>
        <taxon>Kitasatosporales</taxon>
        <taxon>Streptomycetaceae</taxon>
        <taxon>Actinacidiphila</taxon>
    </lineage>
</organism>
<evidence type="ECO:0000259" key="2">
    <source>
        <dbReference type="PROSITE" id="PS50043"/>
    </source>
</evidence>
<keyword evidence="4" id="KW-1185">Reference proteome</keyword>
<dbReference type="CDD" id="cd06170">
    <property type="entry name" value="LuxR_C_like"/>
    <property type="match status" value="1"/>
</dbReference>